<gene>
    <name evidence="1" type="ORF">CCMSSC00406_0010404</name>
</gene>
<sequence>MNMEVALVGNQELDNVSTRTDLIVSVNDLTGLSDAARKTFQILEPWSRAEFTVENDLLKDIVGFIKTQSQGYCRTLSSSVGTSRNCVMLADGAVELCHSISEGASATEVSASIDLLLEITKSGAEQAEDVVQKFRTLRQGIFQLTGRIPYAVEQVVFEHQVCEVSKRRYQRAAKHTGRIHRALAGITETVAPIVAPIMSAAIPGLGIVLPVVLPLATLAAGKADEHLRFMMQSREKQQIACEDAIKRLHDVSNDMGKVAEHVGKFAVWWQDMEYTFRNLQAQIHSTASGAAACDAILLSMVQGRFSEISKNNRNYISDITRLEDFYPKLGEHDGFHQRVSTVQPKDDFPFLLQAITKSTHQYHIAYHRLDIMARDAKPKHRLWLDRNIDAIRECLKAECEALHDVLRCISESQQSRDIRDATSIDETSRVVRQKLFALADKSENTKTTFEERRRDLASKLPSPRQIRRSQHEYTHLSNIMNNLVAPAETNPPLISLEGAIKEQHASIQEFVRFFNHYFSSITISAIASTGGTQVSELWDFDRGHVTEVMDKVLVSADSLGGRELIIYAHA</sequence>
<protein>
    <submittedName>
        <fullName evidence="1">Uncharacterized protein</fullName>
    </submittedName>
</protein>
<name>A0ACB7ILF1_PLECO</name>
<dbReference type="Proteomes" id="UP000824881">
    <property type="component" value="Unassembled WGS sequence"/>
</dbReference>
<evidence type="ECO:0000313" key="2">
    <source>
        <dbReference type="Proteomes" id="UP000824881"/>
    </source>
</evidence>
<reference evidence="1 2" key="1">
    <citation type="journal article" date="2021" name="Appl. Environ. Microbiol.">
        <title>Genetic linkage and physical mapping for an oyster mushroom Pleurotus cornucopiae and QTL analysis for the trait cap color.</title>
        <authorList>
            <person name="Zhang Y."/>
            <person name="Gao W."/>
            <person name="Sonnenberg A."/>
            <person name="Chen Q."/>
            <person name="Zhang J."/>
            <person name="Huang C."/>
        </authorList>
    </citation>
    <scope>NUCLEOTIDE SEQUENCE [LARGE SCALE GENOMIC DNA]</scope>
    <source>
        <strain evidence="1">CCMSSC00406</strain>
    </source>
</reference>
<comment type="caution">
    <text evidence="1">The sequence shown here is derived from an EMBL/GenBank/DDBJ whole genome shotgun (WGS) entry which is preliminary data.</text>
</comment>
<proteinExistence type="predicted"/>
<organism evidence="1 2">
    <name type="scientific">Pleurotus cornucopiae</name>
    <name type="common">Cornucopia mushroom</name>
    <dbReference type="NCBI Taxonomy" id="5321"/>
    <lineage>
        <taxon>Eukaryota</taxon>
        <taxon>Fungi</taxon>
        <taxon>Dikarya</taxon>
        <taxon>Basidiomycota</taxon>
        <taxon>Agaricomycotina</taxon>
        <taxon>Agaricomycetes</taxon>
        <taxon>Agaricomycetidae</taxon>
        <taxon>Agaricales</taxon>
        <taxon>Pleurotineae</taxon>
        <taxon>Pleurotaceae</taxon>
        <taxon>Pleurotus</taxon>
    </lineage>
</organism>
<keyword evidence="2" id="KW-1185">Reference proteome</keyword>
<accession>A0ACB7ILF1</accession>
<dbReference type="EMBL" id="WQMT02000010">
    <property type="protein sequence ID" value="KAG9218388.1"/>
    <property type="molecule type" value="Genomic_DNA"/>
</dbReference>
<evidence type="ECO:0000313" key="1">
    <source>
        <dbReference type="EMBL" id="KAG9218388.1"/>
    </source>
</evidence>